<proteinExistence type="predicted"/>
<protein>
    <submittedName>
        <fullName evidence="2">Uncharacterized protein</fullName>
    </submittedName>
</protein>
<evidence type="ECO:0000313" key="2">
    <source>
        <dbReference type="EMBL" id="KAF4695679.1"/>
    </source>
</evidence>
<dbReference type="Proteomes" id="UP000541610">
    <property type="component" value="Unassembled WGS sequence"/>
</dbReference>
<gene>
    <name evidence="2" type="ORF">FOZ60_003691</name>
</gene>
<feature type="transmembrane region" description="Helical" evidence="1">
    <location>
        <begin position="84"/>
        <end position="109"/>
    </location>
</feature>
<dbReference type="EMBL" id="JABANP010000018">
    <property type="protein sequence ID" value="KAF4695679.1"/>
    <property type="molecule type" value="Genomic_DNA"/>
</dbReference>
<name>A0A7J6PHS0_PEROL</name>
<keyword evidence="1" id="KW-1133">Transmembrane helix</keyword>
<evidence type="ECO:0000256" key="1">
    <source>
        <dbReference type="SAM" id="Phobius"/>
    </source>
</evidence>
<keyword evidence="1" id="KW-0812">Transmembrane</keyword>
<reference evidence="2 3" key="1">
    <citation type="submission" date="2020-04" db="EMBL/GenBank/DDBJ databases">
        <title>Perkinsus olseni comparative genomics.</title>
        <authorList>
            <person name="Bogema D.R."/>
        </authorList>
    </citation>
    <scope>NUCLEOTIDE SEQUENCE [LARGE SCALE GENOMIC DNA]</scope>
    <source>
        <strain evidence="2">00978-12</strain>
    </source>
</reference>
<dbReference type="AlphaFoldDB" id="A0A7J6PHS0"/>
<comment type="caution">
    <text evidence="2">The sequence shown here is derived from an EMBL/GenBank/DDBJ whole genome shotgun (WGS) entry which is preliminary data.</text>
</comment>
<sequence>MRDQRGLSRLWAPESHRHARAVATARQKVYYIPPWLGPKWNRRRTTHEYISPGFTTEADARENTRNSLSSLKSLLRSRVFMDKAFCVVLSLIVNGIAFYVFLHLGLTVWENHIIEACISRWEMELQSFDMGPVPSWLDDPPQDFLHLPAGADKYAKFSLSLLLKNNPSWLGVELLEVKIFISKEELVCLSYDDPPASKEGTISIVEKVPLTAVTEGAYLCLRYAPGMVRTLTLDFTLEARFTLFGRKSDTFELSTNLTYDLSQRGNYTDEHKLGPWGEWIARGCREHIYEEALPTAEHHTGKIVVLASDYESSSTSIRLGSLYDADLI</sequence>
<evidence type="ECO:0000313" key="3">
    <source>
        <dbReference type="Proteomes" id="UP000541610"/>
    </source>
</evidence>
<organism evidence="2 3">
    <name type="scientific">Perkinsus olseni</name>
    <name type="common">Perkinsus atlanticus</name>
    <dbReference type="NCBI Taxonomy" id="32597"/>
    <lineage>
        <taxon>Eukaryota</taxon>
        <taxon>Sar</taxon>
        <taxon>Alveolata</taxon>
        <taxon>Perkinsozoa</taxon>
        <taxon>Perkinsea</taxon>
        <taxon>Perkinsida</taxon>
        <taxon>Perkinsidae</taxon>
        <taxon>Perkinsus</taxon>
    </lineage>
</organism>
<keyword evidence="1" id="KW-0472">Membrane</keyword>
<accession>A0A7J6PHS0</accession>
<dbReference type="OrthoDB" id="10638188at2759"/>